<dbReference type="AlphaFoldDB" id="A0A6A6VK20"/>
<evidence type="ECO:0000313" key="1">
    <source>
        <dbReference type="EMBL" id="KAF2749541.1"/>
    </source>
</evidence>
<proteinExistence type="predicted"/>
<reference evidence="1" key="1">
    <citation type="journal article" date="2020" name="Stud. Mycol.">
        <title>101 Dothideomycetes genomes: a test case for predicting lifestyles and emergence of pathogens.</title>
        <authorList>
            <person name="Haridas S."/>
            <person name="Albert R."/>
            <person name="Binder M."/>
            <person name="Bloem J."/>
            <person name="Labutti K."/>
            <person name="Salamov A."/>
            <person name="Andreopoulos B."/>
            <person name="Baker S."/>
            <person name="Barry K."/>
            <person name="Bills G."/>
            <person name="Bluhm B."/>
            <person name="Cannon C."/>
            <person name="Castanera R."/>
            <person name="Culley D."/>
            <person name="Daum C."/>
            <person name="Ezra D."/>
            <person name="Gonzalez J."/>
            <person name="Henrissat B."/>
            <person name="Kuo A."/>
            <person name="Liang C."/>
            <person name="Lipzen A."/>
            <person name="Lutzoni F."/>
            <person name="Magnuson J."/>
            <person name="Mondo S."/>
            <person name="Nolan M."/>
            <person name="Ohm R."/>
            <person name="Pangilinan J."/>
            <person name="Park H.-J."/>
            <person name="Ramirez L."/>
            <person name="Alfaro M."/>
            <person name="Sun H."/>
            <person name="Tritt A."/>
            <person name="Yoshinaga Y."/>
            <person name="Zwiers L.-H."/>
            <person name="Turgeon B."/>
            <person name="Goodwin S."/>
            <person name="Spatafora J."/>
            <person name="Crous P."/>
            <person name="Grigoriev I."/>
        </authorList>
    </citation>
    <scope>NUCLEOTIDE SEQUENCE</scope>
    <source>
        <strain evidence="1">CBS 119925</strain>
    </source>
</reference>
<dbReference type="Proteomes" id="UP000799440">
    <property type="component" value="Unassembled WGS sequence"/>
</dbReference>
<protein>
    <recommendedName>
        <fullName evidence="3">F-box domain-containing protein</fullName>
    </recommendedName>
</protein>
<accession>A0A6A6VK20</accession>
<evidence type="ECO:0008006" key="3">
    <source>
        <dbReference type="Google" id="ProtNLM"/>
    </source>
</evidence>
<organism evidence="1 2">
    <name type="scientific">Sporormia fimetaria CBS 119925</name>
    <dbReference type="NCBI Taxonomy" id="1340428"/>
    <lineage>
        <taxon>Eukaryota</taxon>
        <taxon>Fungi</taxon>
        <taxon>Dikarya</taxon>
        <taxon>Ascomycota</taxon>
        <taxon>Pezizomycotina</taxon>
        <taxon>Dothideomycetes</taxon>
        <taxon>Pleosporomycetidae</taxon>
        <taxon>Pleosporales</taxon>
        <taxon>Sporormiaceae</taxon>
        <taxon>Sporormia</taxon>
    </lineage>
</organism>
<dbReference type="EMBL" id="MU006566">
    <property type="protein sequence ID" value="KAF2749541.1"/>
    <property type="molecule type" value="Genomic_DNA"/>
</dbReference>
<sequence length="320" mass="36557">MSPSLLTIPPELRQLIYEQLFNRITIQHGFGTTSPGDRTAILLTCKTLHSEASKMLPRHALFRFRGTEDMLNTLTCVAHSVLTQIRRMEVGAFPYPLYPGRLDFYHSYHFSNSLSLLPGLKLDCLKVIDCFHAYGMGEQWRDCATYFDFESLLLSDGWKVLEYRTTTAFMRSLHDQRKRRKVQPDNWRDLLSERDGGEQSNADVHMFIQPYNTQLYLPWSAAPGHMVAANPTTATPGQKLDGNVTIKAKRETSDYAVKGLPTGKCWSDLKAGDLEIYGWEPYYHNWADAVGWMYGGYARRSDMAFQALVNHQRLLPTSTS</sequence>
<keyword evidence="2" id="KW-1185">Reference proteome</keyword>
<evidence type="ECO:0000313" key="2">
    <source>
        <dbReference type="Proteomes" id="UP000799440"/>
    </source>
</evidence>
<dbReference type="OrthoDB" id="72726at2759"/>
<gene>
    <name evidence="1" type="ORF">M011DRAFT_465983</name>
</gene>
<name>A0A6A6VK20_9PLEO</name>